<evidence type="ECO:0000256" key="4">
    <source>
        <dbReference type="ARBA" id="ARBA00022741"/>
    </source>
</evidence>
<dbReference type="SMART" id="SM00176">
    <property type="entry name" value="RAN"/>
    <property type="match status" value="1"/>
</dbReference>
<dbReference type="PROSITE" id="PS51418">
    <property type="entry name" value="RAN"/>
    <property type="match status" value="1"/>
</dbReference>
<keyword evidence="7" id="KW-0539">Nucleus</keyword>
<accession>A0AAV1SKR8</accession>
<dbReference type="SUPFAM" id="SSF52540">
    <property type="entry name" value="P-loop containing nucleoside triphosphate hydrolases"/>
    <property type="match status" value="1"/>
</dbReference>
<dbReference type="NCBIfam" id="TIGR00231">
    <property type="entry name" value="small_GTP"/>
    <property type="match status" value="1"/>
</dbReference>
<protein>
    <recommendedName>
        <fullName evidence="13">GTP-binding nuclear protein</fullName>
    </recommendedName>
</protein>
<keyword evidence="6" id="KW-0342">GTP-binding</keyword>
<dbReference type="Pfam" id="PF00071">
    <property type="entry name" value="Ras"/>
    <property type="match status" value="1"/>
</dbReference>
<dbReference type="GO" id="GO:0003924">
    <property type="term" value="F:GTPase activity"/>
    <property type="evidence" value="ECO:0007669"/>
    <property type="project" value="InterPro"/>
</dbReference>
<evidence type="ECO:0000313" key="11">
    <source>
        <dbReference type="EMBL" id="CAK7353576.1"/>
    </source>
</evidence>
<evidence type="ECO:0000313" key="12">
    <source>
        <dbReference type="Proteomes" id="UP001314170"/>
    </source>
</evidence>
<keyword evidence="12" id="KW-1185">Reference proteome</keyword>
<dbReference type="SMART" id="SM00174">
    <property type="entry name" value="RHO"/>
    <property type="match status" value="1"/>
</dbReference>
<comment type="function">
    <text evidence="8">GTP-binding protein involved in nucleocytoplasmic transport. Required for the import of protein into the nucleus and also for RNA export. Involved in chromatin condensation and control of cell cycle.</text>
</comment>
<evidence type="ECO:0000256" key="3">
    <source>
        <dbReference type="ARBA" id="ARBA00022448"/>
    </source>
</evidence>
<dbReference type="PANTHER" id="PTHR24071:SF33">
    <property type="entry name" value="GTP-BINDING NUCLEAR PROTEIN RAN-1"/>
    <property type="match status" value="1"/>
</dbReference>
<dbReference type="GO" id="GO:0005737">
    <property type="term" value="C:cytoplasm"/>
    <property type="evidence" value="ECO:0007669"/>
    <property type="project" value="TreeGrafter"/>
</dbReference>
<dbReference type="Pfam" id="PF14009">
    <property type="entry name" value="PADRE"/>
    <property type="match status" value="1"/>
</dbReference>
<evidence type="ECO:0000256" key="5">
    <source>
        <dbReference type="ARBA" id="ARBA00022927"/>
    </source>
</evidence>
<dbReference type="PANTHER" id="PTHR24071">
    <property type="entry name" value="RAN GTPASE"/>
    <property type="match status" value="1"/>
</dbReference>
<dbReference type="Proteomes" id="UP001314170">
    <property type="component" value="Unassembled WGS sequence"/>
</dbReference>
<dbReference type="EMBL" id="CAWUPB010001194">
    <property type="protein sequence ID" value="CAK7353576.1"/>
    <property type="molecule type" value="Genomic_DNA"/>
</dbReference>
<comment type="caution">
    <text evidence="11">The sequence shown here is derived from an EMBL/GenBank/DDBJ whole genome shotgun (WGS) entry which is preliminary data.</text>
</comment>
<proteinExistence type="inferred from homology"/>
<dbReference type="InterPro" id="IPR002041">
    <property type="entry name" value="Ran_GTPase"/>
</dbReference>
<comment type="subcellular location">
    <subcellularLocation>
        <location evidence="1">Nucleus</location>
    </subcellularLocation>
</comment>
<dbReference type="InterPro" id="IPR005225">
    <property type="entry name" value="Small_GTP-bd"/>
</dbReference>
<comment type="subunit">
    <text evidence="9">Found in a nuclear export complex with RanGTP, exportin and pre-miRNA.</text>
</comment>
<feature type="region of interest" description="Disordered" evidence="10">
    <location>
        <begin position="521"/>
        <end position="540"/>
    </location>
</feature>
<dbReference type="GO" id="GO:0006606">
    <property type="term" value="P:protein import into nucleus"/>
    <property type="evidence" value="ECO:0007669"/>
    <property type="project" value="TreeGrafter"/>
</dbReference>
<evidence type="ECO:0000256" key="10">
    <source>
        <dbReference type="SAM" id="MobiDB-lite"/>
    </source>
</evidence>
<name>A0AAV1SKR8_9ROSI</name>
<comment type="similarity">
    <text evidence="2">Belongs to the small GTPase superfamily. Ran family.</text>
</comment>
<organism evidence="11 12">
    <name type="scientific">Dovyalis caffra</name>
    <dbReference type="NCBI Taxonomy" id="77055"/>
    <lineage>
        <taxon>Eukaryota</taxon>
        <taxon>Viridiplantae</taxon>
        <taxon>Streptophyta</taxon>
        <taxon>Embryophyta</taxon>
        <taxon>Tracheophyta</taxon>
        <taxon>Spermatophyta</taxon>
        <taxon>Magnoliopsida</taxon>
        <taxon>eudicotyledons</taxon>
        <taxon>Gunneridae</taxon>
        <taxon>Pentapetalae</taxon>
        <taxon>rosids</taxon>
        <taxon>fabids</taxon>
        <taxon>Malpighiales</taxon>
        <taxon>Salicaceae</taxon>
        <taxon>Flacourtieae</taxon>
        <taxon>Dovyalis</taxon>
    </lineage>
</organism>
<evidence type="ECO:0000256" key="8">
    <source>
        <dbReference type="ARBA" id="ARBA00024659"/>
    </source>
</evidence>
<evidence type="ECO:0008006" key="13">
    <source>
        <dbReference type="Google" id="ProtNLM"/>
    </source>
</evidence>
<dbReference type="Gene3D" id="3.40.50.300">
    <property type="entry name" value="P-loop containing nucleotide triphosphate hydrolases"/>
    <property type="match status" value="1"/>
</dbReference>
<dbReference type="AlphaFoldDB" id="A0AAV1SKR8"/>
<dbReference type="PRINTS" id="PR00627">
    <property type="entry name" value="GTPRANTC4"/>
</dbReference>
<keyword evidence="5" id="KW-0653">Protein transport</keyword>
<gene>
    <name evidence="11" type="ORF">DCAF_LOCUS24799</name>
</gene>
<reference evidence="11 12" key="1">
    <citation type="submission" date="2024-01" db="EMBL/GenBank/DDBJ databases">
        <authorList>
            <person name="Waweru B."/>
        </authorList>
    </citation>
    <scope>NUCLEOTIDE SEQUENCE [LARGE SCALE GENOMIC DNA]</scope>
</reference>
<dbReference type="FunFam" id="3.40.50.300:FF:000369">
    <property type="entry name" value="GTP-binding nuclear protein"/>
    <property type="match status" value="1"/>
</dbReference>
<evidence type="ECO:0000256" key="2">
    <source>
        <dbReference type="ARBA" id="ARBA00008028"/>
    </source>
</evidence>
<dbReference type="InterPro" id="IPR001806">
    <property type="entry name" value="Small_GTPase"/>
</dbReference>
<dbReference type="GO" id="GO:0000054">
    <property type="term" value="P:ribosomal subunit export from nucleus"/>
    <property type="evidence" value="ECO:0007669"/>
    <property type="project" value="TreeGrafter"/>
</dbReference>
<evidence type="ECO:0000256" key="9">
    <source>
        <dbReference type="ARBA" id="ARBA00026078"/>
    </source>
</evidence>
<sequence length="795" mass="89704">MALPNQQTVDYPSFKLVIVGDGGTGKTTFVKRHLTGEFEKKYEPTIGVEVHPLDFFTNCGKIRFYCWDTAGQEKFGGLRDGYYIHGNCAIIMFDVTARLTYKNVPTWHRDLCRVCENIPIVLCGNKVDVKNRQVKAKQVTFHRKKNLQYYEISAKSNYNFEKPFLYLARKLAGDPNLHFVESPALAPPEVQIDLAAQAHHEAELAAAASQPLPDDDDDAFESITDLFVLSCSFHDFAQGWVGGWGHRADIICYNYGFSGGAAYDVVSFCPLEFKAKTQRCSLKPRERLGICQKMEESERNDCINAQGNGLILFKISKFPIANSQSNRSWEFPKNRRVLKLVHPGGFAEIHKNPISAAVVMKKNPRHFITRPDVFRFPWMVICPESILKPGNVFFIVPCHTVHRLLQTSKSQIQASLMQQQDHFLPFYDEIYPAGSWAEQEVMWANDHGLIHFPQEGDSRESSVEIRQDFHLLLEKQSPPISQARAKVDCKLEDEDGIFLTDLGDSNIVQFLQQSRGQQSLGKAHFNVKTQQDSDDSPKEPYPAKFCPVFCAYKNRQKESRSSFSFSSQSTSSDAEVVFPFPEDDNGGLDISSFQEEKRLKSCLKKNNSTKTRNFRGKFGGCIVLSCYLLVYDDVPGALNTMSVMLRILLDDAGNLQLGYFFLFHHIVVFLDVVIRHCNRSVIVEDVAFLVELFWAQVRGFLGGLQEPMNTLSIRVEETMMSEPGHYLPFSKELDAKIAPNSLCQKNDGEPQVPSIIFRPLEATLHASNCGPGKCMGCVNNILKTGISSVNTKSIE</sequence>
<evidence type="ECO:0000256" key="7">
    <source>
        <dbReference type="ARBA" id="ARBA00023242"/>
    </source>
</evidence>
<dbReference type="CDD" id="cd00877">
    <property type="entry name" value="Ran"/>
    <property type="match status" value="1"/>
</dbReference>
<dbReference type="InterPro" id="IPR027417">
    <property type="entry name" value="P-loop_NTPase"/>
</dbReference>
<dbReference type="InterPro" id="IPR025322">
    <property type="entry name" value="PADRE_dom"/>
</dbReference>
<dbReference type="GO" id="GO:0005525">
    <property type="term" value="F:GTP binding"/>
    <property type="evidence" value="ECO:0007669"/>
    <property type="project" value="UniProtKB-KW"/>
</dbReference>
<evidence type="ECO:0000256" key="6">
    <source>
        <dbReference type="ARBA" id="ARBA00023134"/>
    </source>
</evidence>
<dbReference type="PROSITE" id="PS51419">
    <property type="entry name" value="RAB"/>
    <property type="match status" value="1"/>
</dbReference>
<keyword evidence="3" id="KW-0813">Transport</keyword>
<keyword evidence="4" id="KW-0547">Nucleotide-binding</keyword>
<dbReference type="SMART" id="SM00175">
    <property type="entry name" value="RAB"/>
    <property type="match status" value="1"/>
</dbReference>
<dbReference type="PROSITE" id="PS51421">
    <property type="entry name" value="RAS"/>
    <property type="match status" value="1"/>
</dbReference>
<dbReference type="GO" id="GO:0005634">
    <property type="term" value="C:nucleus"/>
    <property type="evidence" value="ECO:0007669"/>
    <property type="project" value="UniProtKB-SubCell"/>
</dbReference>
<evidence type="ECO:0000256" key="1">
    <source>
        <dbReference type="ARBA" id="ARBA00004123"/>
    </source>
</evidence>
<dbReference type="SMART" id="SM00173">
    <property type="entry name" value="RAS"/>
    <property type="match status" value="1"/>
</dbReference>